<feature type="domain" description="PAS" evidence="1">
    <location>
        <begin position="1"/>
        <end position="68"/>
    </location>
</feature>
<gene>
    <name evidence="3" type="ORF">TSA66_04145</name>
</gene>
<evidence type="ECO:0000259" key="2">
    <source>
        <dbReference type="PROSITE" id="PS50113"/>
    </source>
</evidence>
<dbReference type="SMART" id="SM00091">
    <property type="entry name" value="PAS"/>
    <property type="match status" value="2"/>
</dbReference>
<comment type="caution">
    <text evidence="3">The sequence shown here is derived from an EMBL/GenBank/DDBJ whole genome shotgun (WGS) entry which is preliminary data.</text>
</comment>
<dbReference type="OrthoDB" id="5571399at2"/>
<proteinExistence type="predicted"/>
<dbReference type="CDD" id="cd00130">
    <property type="entry name" value="PAS"/>
    <property type="match status" value="2"/>
</dbReference>
<dbReference type="Pfam" id="PF13426">
    <property type="entry name" value="PAS_9"/>
    <property type="match status" value="1"/>
</dbReference>
<dbReference type="Pfam" id="PF00989">
    <property type="entry name" value="PAS"/>
    <property type="match status" value="1"/>
</dbReference>
<sequence>MFEKSFKHAPLGKALVAPDGRWIAVNKALCAMLGYEEQELLSVSLRVLTYPHDLHLDRAKYSALIAGHIGRYHTEKRHFHKSGAIIWTSLSISMVRNDYGSQDFCIYQFLDITEKKRREARLRLFFDHASHMLAVVDADGYVAQANAAWTKALGWSSNELAQRRLVDLLHPEDRDTNALPRRHMPRYLAKDGQYQQVEWLATVFQNGCFHYVAKELPRGA</sequence>
<dbReference type="EMBL" id="JWJG01000028">
    <property type="protein sequence ID" value="KIF80183.1"/>
    <property type="molecule type" value="Genomic_DNA"/>
</dbReference>
<dbReference type="InterPro" id="IPR013767">
    <property type="entry name" value="PAS_fold"/>
</dbReference>
<dbReference type="PROSITE" id="PS50113">
    <property type="entry name" value="PAC"/>
    <property type="match status" value="1"/>
</dbReference>
<dbReference type="PANTHER" id="PTHR44757:SF2">
    <property type="entry name" value="BIOFILM ARCHITECTURE MAINTENANCE PROTEIN MBAA"/>
    <property type="match status" value="1"/>
</dbReference>
<evidence type="ECO:0000313" key="4">
    <source>
        <dbReference type="Proteomes" id="UP000031572"/>
    </source>
</evidence>
<dbReference type="PROSITE" id="PS50112">
    <property type="entry name" value="PAS"/>
    <property type="match status" value="2"/>
</dbReference>
<dbReference type="Gene3D" id="3.30.450.20">
    <property type="entry name" value="PAS domain"/>
    <property type="match status" value="2"/>
</dbReference>
<organism evidence="3 4">
    <name type="scientific">Noviherbaspirillum autotrophicum</name>
    <dbReference type="NCBI Taxonomy" id="709839"/>
    <lineage>
        <taxon>Bacteria</taxon>
        <taxon>Pseudomonadati</taxon>
        <taxon>Pseudomonadota</taxon>
        <taxon>Betaproteobacteria</taxon>
        <taxon>Burkholderiales</taxon>
        <taxon>Oxalobacteraceae</taxon>
        <taxon>Noviherbaspirillum</taxon>
    </lineage>
</organism>
<evidence type="ECO:0000313" key="3">
    <source>
        <dbReference type="EMBL" id="KIF80183.1"/>
    </source>
</evidence>
<dbReference type="InterPro" id="IPR052155">
    <property type="entry name" value="Biofilm_reg_signaling"/>
</dbReference>
<name>A0A0C1XZH7_9BURK</name>
<dbReference type="PANTHER" id="PTHR44757">
    <property type="entry name" value="DIGUANYLATE CYCLASE DGCP"/>
    <property type="match status" value="1"/>
</dbReference>
<dbReference type="InterPro" id="IPR000700">
    <property type="entry name" value="PAS-assoc_C"/>
</dbReference>
<reference evidence="3 4" key="1">
    <citation type="submission" date="2014-12" db="EMBL/GenBank/DDBJ databases">
        <title>Denitrispirillum autotrophicum gen. nov., sp. nov., Denitrifying, Facultatively Autotrophic Bacteria Isolated from Rice Paddy Soil.</title>
        <authorList>
            <person name="Ishii S."/>
            <person name="Ashida N."/>
            <person name="Ohno H."/>
            <person name="Otsuka S."/>
            <person name="Yokota A."/>
            <person name="Senoo K."/>
        </authorList>
    </citation>
    <scope>NUCLEOTIDE SEQUENCE [LARGE SCALE GENOMIC DNA]</scope>
    <source>
        <strain evidence="3 4">TSA66</strain>
    </source>
</reference>
<dbReference type="GO" id="GO:0006355">
    <property type="term" value="P:regulation of DNA-templated transcription"/>
    <property type="evidence" value="ECO:0007669"/>
    <property type="project" value="InterPro"/>
</dbReference>
<evidence type="ECO:0008006" key="5">
    <source>
        <dbReference type="Google" id="ProtNLM"/>
    </source>
</evidence>
<evidence type="ECO:0000259" key="1">
    <source>
        <dbReference type="PROSITE" id="PS50112"/>
    </source>
</evidence>
<dbReference type="InterPro" id="IPR035965">
    <property type="entry name" value="PAS-like_dom_sf"/>
</dbReference>
<feature type="domain" description="PAC" evidence="2">
    <location>
        <begin position="72"/>
        <end position="124"/>
    </location>
</feature>
<dbReference type="InterPro" id="IPR000014">
    <property type="entry name" value="PAS"/>
</dbReference>
<dbReference type="RefSeq" id="WP_040039096.1">
    <property type="nucleotide sequence ID" value="NZ_JWJG01000028.1"/>
</dbReference>
<keyword evidence="4" id="KW-1185">Reference proteome</keyword>
<protein>
    <recommendedName>
        <fullName evidence="5">PAS domain-containing protein</fullName>
    </recommendedName>
</protein>
<dbReference type="Proteomes" id="UP000031572">
    <property type="component" value="Unassembled WGS sequence"/>
</dbReference>
<dbReference type="NCBIfam" id="TIGR00229">
    <property type="entry name" value="sensory_box"/>
    <property type="match status" value="2"/>
</dbReference>
<dbReference type="AlphaFoldDB" id="A0A0C1XZH7"/>
<accession>A0A0C1XZH7</accession>
<dbReference type="SUPFAM" id="SSF55785">
    <property type="entry name" value="PYP-like sensor domain (PAS domain)"/>
    <property type="match status" value="2"/>
</dbReference>
<dbReference type="STRING" id="709839.TSA66_04145"/>
<feature type="domain" description="PAS" evidence="1">
    <location>
        <begin position="118"/>
        <end position="175"/>
    </location>
</feature>